<dbReference type="PaxDb" id="537011-PREVCOP_05625"/>
<comment type="caution">
    <text evidence="1">The sequence shown here is derived from an EMBL/GenBank/DDBJ whole genome shotgun (WGS) entry which is preliminary data.</text>
</comment>
<dbReference type="AlphaFoldDB" id="D1PEH7"/>
<evidence type="ECO:0000313" key="2">
    <source>
        <dbReference type="Proteomes" id="UP000004477"/>
    </source>
</evidence>
<organism evidence="1 2">
    <name type="scientific">Segatella copri DSM 18205</name>
    <dbReference type="NCBI Taxonomy" id="537011"/>
    <lineage>
        <taxon>Bacteria</taxon>
        <taxon>Pseudomonadati</taxon>
        <taxon>Bacteroidota</taxon>
        <taxon>Bacteroidia</taxon>
        <taxon>Bacteroidales</taxon>
        <taxon>Prevotellaceae</taxon>
        <taxon>Segatella</taxon>
    </lineage>
</organism>
<proteinExistence type="predicted"/>
<sequence>MPKKRTTFFSLRYEKHSTTDFECSKLHDTNKICNLQDASFFPFQPSLIKQGNELHRNAARSLIYTDD</sequence>
<dbReference type="EMBL" id="ACBX02000023">
    <property type="protein sequence ID" value="EFB34906.1"/>
    <property type="molecule type" value="Genomic_DNA"/>
</dbReference>
<reference evidence="1" key="1">
    <citation type="submission" date="2009-11" db="EMBL/GenBank/DDBJ databases">
        <authorList>
            <person name="Weinstock G."/>
            <person name="Sodergren E."/>
            <person name="Clifton S."/>
            <person name="Fulton L."/>
            <person name="Fulton B."/>
            <person name="Courtney L."/>
            <person name="Fronick C."/>
            <person name="Harrison M."/>
            <person name="Strong C."/>
            <person name="Farmer C."/>
            <person name="Delahaunty K."/>
            <person name="Markovic C."/>
            <person name="Hall O."/>
            <person name="Minx P."/>
            <person name="Tomlinson C."/>
            <person name="Mitreva M."/>
            <person name="Nelson J."/>
            <person name="Hou S."/>
            <person name="Wollam A."/>
            <person name="Pepin K.H."/>
            <person name="Johnson M."/>
            <person name="Bhonagiri V."/>
            <person name="Nash W.E."/>
            <person name="Warren W."/>
            <person name="Chinwalla A."/>
            <person name="Mardis E.R."/>
            <person name="Wilson R.K."/>
        </authorList>
    </citation>
    <scope>NUCLEOTIDE SEQUENCE [LARGE SCALE GENOMIC DNA]</scope>
    <source>
        <strain evidence="1">DSM 18205</strain>
    </source>
</reference>
<keyword evidence="2" id="KW-1185">Reference proteome</keyword>
<name>D1PEH7_9BACT</name>
<accession>D1PEH7</accession>
<dbReference type="HOGENOM" id="CLU_2808820_0_0_10"/>
<evidence type="ECO:0000313" key="1">
    <source>
        <dbReference type="EMBL" id="EFB34906.1"/>
    </source>
</evidence>
<dbReference type="Proteomes" id="UP000004477">
    <property type="component" value="Unassembled WGS sequence"/>
</dbReference>
<gene>
    <name evidence="1" type="ORF">PREVCOP_05625</name>
</gene>
<protein>
    <submittedName>
        <fullName evidence="1">Uncharacterized protein</fullName>
    </submittedName>
</protein>